<evidence type="ECO:0000313" key="4">
    <source>
        <dbReference type="Proteomes" id="UP000243719"/>
    </source>
</evidence>
<keyword evidence="2" id="KW-0804">Transcription</keyword>
<evidence type="ECO:0000256" key="2">
    <source>
        <dbReference type="ARBA" id="ARBA00023163"/>
    </source>
</evidence>
<dbReference type="Proteomes" id="UP000243719">
    <property type="component" value="Unassembled WGS sequence"/>
</dbReference>
<dbReference type="Gene3D" id="1.10.357.10">
    <property type="entry name" value="Tetracycline Repressor, domain 2"/>
    <property type="match status" value="1"/>
</dbReference>
<keyword evidence="4" id="KW-1185">Reference proteome</keyword>
<sequence>MSRYLATYAHVTESLRDTSLPPRQALEQALRRSARMQCERGHPKGCMVGLGVSSASNPDLATVAAPLTRLRAGTRAGIDACIARGIAAGQLRDDVDPNALGCVFDSFLIGLSTLARDGIGRGAMEAAISQAMAVWD</sequence>
<organism evidence="3 4">
    <name type="scientific">Chitinasiproducens palmae</name>
    <dbReference type="NCBI Taxonomy" id="1770053"/>
    <lineage>
        <taxon>Bacteria</taxon>
        <taxon>Pseudomonadati</taxon>
        <taxon>Pseudomonadota</taxon>
        <taxon>Betaproteobacteria</taxon>
        <taxon>Burkholderiales</taxon>
        <taxon>Burkholderiaceae</taxon>
        <taxon>Chitinasiproducens</taxon>
    </lineage>
</organism>
<evidence type="ECO:0008006" key="5">
    <source>
        <dbReference type="Google" id="ProtNLM"/>
    </source>
</evidence>
<dbReference type="InterPro" id="IPR036271">
    <property type="entry name" value="Tet_transcr_reg_TetR-rel_C_sf"/>
</dbReference>
<gene>
    <name evidence="3" type="ORF">SAMN05216551_101622</name>
</gene>
<protein>
    <recommendedName>
        <fullName evidence="5">TetR family transcriptional regulator</fullName>
    </recommendedName>
</protein>
<proteinExistence type="predicted"/>
<dbReference type="PANTHER" id="PTHR47506">
    <property type="entry name" value="TRANSCRIPTIONAL REGULATORY PROTEIN"/>
    <property type="match status" value="1"/>
</dbReference>
<name>A0A1H2PK44_9BURK</name>
<dbReference type="EMBL" id="FNLO01000001">
    <property type="protein sequence ID" value="SDV46769.1"/>
    <property type="molecule type" value="Genomic_DNA"/>
</dbReference>
<dbReference type="RefSeq" id="WP_235837752.1">
    <property type="nucleotide sequence ID" value="NZ_FNLO01000001.1"/>
</dbReference>
<keyword evidence="1" id="KW-0805">Transcription regulation</keyword>
<accession>A0A1H2PK44</accession>
<evidence type="ECO:0000313" key="3">
    <source>
        <dbReference type="EMBL" id="SDV46769.1"/>
    </source>
</evidence>
<dbReference type="SUPFAM" id="SSF48498">
    <property type="entry name" value="Tetracyclin repressor-like, C-terminal domain"/>
    <property type="match status" value="1"/>
</dbReference>
<reference evidence="4" key="1">
    <citation type="submission" date="2016-09" db="EMBL/GenBank/DDBJ databases">
        <authorList>
            <person name="Varghese N."/>
            <person name="Submissions S."/>
        </authorList>
    </citation>
    <scope>NUCLEOTIDE SEQUENCE [LARGE SCALE GENOMIC DNA]</scope>
    <source>
        <strain evidence="4">JS23</strain>
    </source>
</reference>
<dbReference type="PANTHER" id="PTHR47506:SF1">
    <property type="entry name" value="HTH-TYPE TRANSCRIPTIONAL REGULATOR YJDC"/>
    <property type="match status" value="1"/>
</dbReference>
<evidence type="ECO:0000256" key="1">
    <source>
        <dbReference type="ARBA" id="ARBA00023015"/>
    </source>
</evidence>
<dbReference type="AlphaFoldDB" id="A0A1H2PK44"/>